<reference evidence="2" key="1">
    <citation type="journal article" date="2021" name="Mol. Ecol. Resour.">
        <title>Apolygus lucorum genome provides insights into omnivorousness and mesophyll feeding.</title>
        <authorList>
            <person name="Liu Y."/>
            <person name="Liu H."/>
            <person name="Wang H."/>
            <person name="Huang T."/>
            <person name="Liu B."/>
            <person name="Yang B."/>
            <person name="Yin L."/>
            <person name="Li B."/>
            <person name="Zhang Y."/>
            <person name="Zhang S."/>
            <person name="Jiang F."/>
            <person name="Zhang X."/>
            <person name="Ren Y."/>
            <person name="Wang B."/>
            <person name="Wang S."/>
            <person name="Lu Y."/>
            <person name="Wu K."/>
            <person name="Fan W."/>
            <person name="Wang G."/>
        </authorList>
    </citation>
    <scope>NUCLEOTIDE SEQUENCE</scope>
    <source>
        <strain evidence="2">12Hb</strain>
    </source>
</reference>
<comment type="caution">
    <text evidence="2">The sequence shown here is derived from an EMBL/GenBank/DDBJ whole genome shotgun (WGS) entry which is preliminary data.</text>
</comment>
<dbReference type="OrthoDB" id="7415692at2759"/>
<dbReference type="EMBL" id="WIXP02000008">
    <property type="protein sequence ID" value="KAF6207339.1"/>
    <property type="molecule type" value="Genomic_DNA"/>
</dbReference>
<sequence>MPSDNASQQLWKMEDAKAQDNGGTMDDRDIESLSSANEEDIPYAESEDSVGSLFQSQSDEEDDALTVFPSSSVQGTEHQRPISPDVNMSSTSARASLHASRDDVSHVESSTPIVTVGDLLDLKEGDFVAVKYKGRLYPGKIIIGLDQVGEVCISAMSRKGKHWIWPQPPDEIWYKKDQIERNISAPVLFGNDGVFKADLKQ</sequence>
<dbReference type="Proteomes" id="UP000466442">
    <property type="component" value="Unassembled WGS sequence"/>
</dbReference>
<evidence type="ECO:0000256" key="1">
    <source>
        <dbReference type="SAM" id="MobiDB-lite"/>
    </source>
</evidence>
<evidence type="ECO:0000313" key="3">
    <source>
        <dbReference type="Proteomes" id="UP000466442"/>
    </source>
</evidence>
<gene>
    <name evidence="2" type="ORF">GE061_018580</name>
</gene>
<feature type="compositionally biased region" description="Acidic residues" evidence="1">
    <location>
        <begin position="37"/>
        <end position="48"/>
    </location>
</feature>
<proteinExistence type="predicted"/>
<organism evidence="2 3">
    <name type="scientific">Apolygus lucorum</name>
    <name type="common">Small green plant bug</name>
    <name type="synonym">Lygocoris lucorum</name>
    <dbReference type="NCBI Taxonomy" id="248454"/>
    <lineage>
        <taxon>Eukaryota</taxon>
        <taxon>Metazoa</taxon>
        <taxon>Ecdysozoa</taxon>
        <taxon>Arthropoda</taxon>
        <taxon>Hexapoda</taxon>
        <taxon>Insecta</taxon>
        <taxon>Pterygota</taxon>
        <taxon>Neoptera</taxon>
        <taxon>Paraneoptera</taxon>
        <taxon>Hemiptera</taxon>
        <taxon>Heteroptera</taxon>
        <taxon>Panheteroptera</taxon>
        <taxon>Cimicomorpha</taxon>
        <taxon>Miridae</taxon>
        <taxon>Mirini</taxon>
        <taxon>Apolygus</taxon>
    </lineage>
</organism>
<feature type="region of interest" description="Disordered" evidence="1">
    <location>
        <begin position="1"/>
        <end position="103"/>
    </location>
</feature>
<feature type="compositionally biased region" description="Polar residues" evidence="1">
    <location>
        <begin position="1"/>
        <end position="10"/>
    </location>
</feature>
<protein>
    <submittedName>
        <fullName evidence="2">Uncharacterized protein</fullName>
    </submittedName>
</protein>
<name>A0A8S9XFL0_APOLU</name>
<evidence type="ECO:0000313" key="2">
    <source>
        <dbReference type="EMBL" id="KAF6207339.1"/>
    </source>
</evidence>
<dbReference type="AlphaFoldDB" id="A0A8S9XFL0"/>
<accession>A0A8S9XFL0</accession>
<keyword evidence="3" id="KW-1185">Reference proteome</keyword>